<evidence type="ECO:0000313" key="2">
    <source>
        <dbReference type="EMBL" id="AEQ22929.1"/>
    </source>
</evidence>
<protein>
    <submittedName>
        <fullName evidence="2">Uncharacterized protein</fullName>
    </submittedName>
</protein>
<feature type="region of interest" description="Disordered" evidence="1">
    <location>
        <begin position="1"/>
        <end position="32"/>
    </location>
</feature>
<dbReference type="AlphaFoldDB" id="G4Q3C3"/>
<dbReference type="STRING" id="568816.Acin_1715"/>
<reference evidence="2 3" key="1">
    <citation type="journal article" date="2011" name="J. Bacteriol.">
        <title>Complete genome sequence of Acidaminococcus intestini RYC-MR95, a Gram-negative bacterium from the phylum Firmicutes.</title>
        <authorList>
            <person name="D'Auria G."/>
            <person name="Galan J.C."/>
            <person name="Rodriguez-Alcayna M."/>
            <person name="Moya A."/>
            <person name="Baquero F."/>
            <person name="Latorre A."/>
        </authorList>
    </citation>
    <scope>NUCLEOTIDE SEQUENCE [LARGE SCALE GENOMIC DNA]</scope>
    <source>
        <strain evidence="2 3">RyC-MR95</strain>
    </source>
</reference>
<dbReference type="KEGG" id="ain:Acin_1715"/>
<dbReference type="HOGENOM" id="CLU_3178986_0_0_9"/>
<dbReference type="EMBL" id="CP003058">
    <property type="protein sequence ID" value="AEQ22929.1"/>
    <property type="molecule type" value="Genomic_DNA"/>
</dbReference>
<sequence length="46" mass="5209">MRRMTEKGMPPWRQPLSDIEGKNPTWGPVAPHSIGKGLNESCYLKN</sequence>
<dbReference type="InParanoid" id="G4Q3C3"/>
<keyword evidence="3" id="KW-1185">Reference proteome</keyword>
<evidence type="ECO:0000256" key="1">
    <source>
        <dbReference type="SAM" id="MobiDB-lite"/>
    </source>
</evidence>
<name>G4Q3C3_ACIIR</name>
<organism evidence="2 3">
    <name type="scientific">Acidaminococcus intestini (strain RyC-MR95)</name>
    <dbReference type="NCBI Taxonomy" id="568816"/>
    <lineage>
        <taxon>Bacteria</taxon>
        <taxon>Bacillati</taxon>
        <taxon>Bacillota</taxon>
        <taxon>Negativicutes</taxon>
        <taxon>Acidaminococcales</taxon>
        <taxon>Acidaminococcaceae</taxon>
        <taxon>Acidaminococcus</taxon>
    </lineage>
</organism>
<gene>
    <name evidence="2" type="ordered locus">Acin_1715</name>
</gene>
<evidence type="ECO:0000313" key="3">
    <source>
        <dbReference type="Proteomes" id="UP000007093"/>
    </source>
</evidence>
<accession>G4Q3C3</accession>
<dbReference type="Proteomes" id="UP000007093">
    <property type="component" value="Chromosome"/>
</dbReference>
<proteinExistence type="predicted"/>